<dbReference type="Gene3D" id="3.30.530.20">
    <property type="match status" value="1"/>
</dbReference>
<feature type="compositionally biased region" description="Polar residues" evidence="1">
    <location>
        <begin position="426"/>
        <end position="435"/>
    </location>
</feature>
<dbReference type="STRING" id="5865.A7AWR0"/>
<protein>
    <submittedName>
        <fullName evidence="3">Phosphatidylinositol transfer protein domain containing protein</fullName>
    </submittedName>
</protein>
<evidence type="ECO:0000313" key="4">
    <source>
        <dbReference type="Proteomes" id="UP000002173"/>
    </source>
</evidence>
<evidence type="ECO:0000259" key="2">
    <source>
        <dbReference type="PROSITE" id="PS50003"/>
    </source>
</evidence>
<feature type="region of interest" description="Disordered" evidence="1">
    <location>
        <begin position="407"/>
        <end position="435"/>
    </location>
</feature>
<dbReference type="GO" id="GO:0005548">
    <property type="term" value="F:phospholipid transporter activity"/>
    <property type="evidence" value="ECO:0007669"/>
    <property type="project" value="InterPro"/>
</dbReference>
<reference evidence="4" key="3">
    <citation type="journal article" date="2021" name="Int. J. Parasitol.">
        <title>Comparative analysis of gene expression between Babesia bovis blood stages and kinetes allowed by improved genome annotation.</title>
        <authorList>
            <person name="Ueti M.W."/>
            <person name="Johnson W.C."/>
            <person name="Kappmeyer L.S."/>
            <person name="Herndon D.R."/>
            <person name="Mousel M.R."/>
            <person name="Reif K.E."/>
            <person name="Taus N.S."/>
            <person name="Ifeonu O.O."/>
            <person name="Silva J.C."/>
            <person name="Suarez C.E."/>
            <person name="Brayton K.A."/>
        </authorList>
    </citation>
    <scope>NUCLEOTIDE SEQUENCE [LARGE SCALE GENOMIC DNA]</scope>
</reference>
<dbReference type="GeneID" id="5477272"/>
<dbReference type="InParanoid" id="A7AWR0"/>
<organism evidence="3 4">
    <name type="scientific">Babesia bovis</name>
    <dbReference type="NCBI Taxonomy" id="5865"/>
    <lineage>
        <taxon>Eukaryota</taxon>
        <taxon>Sar</taxon>
        <taxon>Alveolata</taxon>
        <taxon>Apicomplexa</taxon>
        <taxon>Aconoidasida</taxon>
        <taxon>Piroplasmida</taxon>
        <taxon>Babesiidae</taxon>
        <taxon>Babesia</taxon>
    </lineage>
</organism>
<comment type="caution">
    <text evidence="3">The sequence shown here is derived from an EMBL/GenBank/DDBJ whole genome shotgun (WGS) entry which is preliminary data.</text>
</comment>
<dbReference type="Gene3D" id="2.30.29.30">
    <property type="entry name" value="Pleckstrin-homology domain (PH domain)/Phosphotyrosine-binding domain (PTB)"/>
    <property type="match status" value="1"/>
</dbReference>
<dbReference type="EMBL" id="AAXT01000005">
    <property type="protein sequence ID" value="EDO05488.1"/>
    <property type="molecule type" value="Genomic_DNA"/>
</dbReference>
<dbReference type="AlphaFoldDB" id="A7AWR0"/>
<sequence length="641" mass="73027">MKIIEFRIPLPISLEMFQRCSLYLVTEASIKEVESGSAFEVMTNEHYERDGNVGRHTEKCYHFGKNLPSWLQALLGKDLTMVFEESWATYPYIFTKYSNKKLTSFEFSFESMNYEGLDEHENALNLSAKDLSRRKVVVLDLTEFKKCKLYDPAFDVTLAKSQYTDVLPMHRGWRKRPGSTGMVSYKVLKVDIPFFGFLSSAVENYLVNYLQDRMMAYLSHAMASIDEWHNANMDQLRIKEEECYELLNRRFREQRGSQSHYKKKEPMALPSPKPTLNTATPSDSSDEHVTMLPKRNSWDISDSWRDHATVASTQSGIESATQMKLDADSQVPEIDLSAKPTIERRWSTGSKSDLGSIRRLSISQVADLSNEDGEFWDCIEDFDEYDTVYDGSTDNDSDEIVAEPIVEHETASSSASKPLDGPACDSVTSTEIGESTNDVPIVNESEAVGMFDDSTDLGQGASLPYSPDPIEHNTDDSSDSQGDYTRLSPENMDMYPELVTSGGNKAPLTFTGYLYKLGGTIFYQWNVRYIVMREGTMSYYDKCGDQQPKFIIELADARVTWVGEYMRRQNVFSLMTKSKRMFYWCADTEQTSKRWTLLLQVLSEKSPEMLIGDLSTERIYRISKLEDSTDKSPSAASETLM</sequence>
<dbReference type="PROSITE" id="PS50003">
    <property type="entry name" value="PH_DOMAIN"/>
    <property type="match status" value="1"/>
</dbReference>
<dbReference type="InterPro" id="IPR001666">
    <property type="entry name" value="PI_transfer"/>
</dbReference>
<reference evidence="4" key="2">
    <citation type="journal article" date="2020" name="Data Brief">
        <title>Transcriptome dataset of Babesia bovis life stages within vertebrate and invertebrate hosts.</title>
        <authorList>
            <person name="Ueti M.W."/>
            <person name="Johnson W.C."/>
            <person name="Kappmeyer L.S."/>
            <person name="Herndon D.R."/>
            <person name="Mousel M.R."/>
            <person name="Reif K.E."/>
            <person name="Taus N.S."/>
            <person name="Ifeonu O.O."/>
            <person name="Silva J.C."/>
            <person name="Suarez C.E."/>
            <person name="Brayton K.A."/>
        </authorList>
    </citation>
    <scope>NUCLEOTIDE SEQUENCE [LARGE SCALE GENOMIC DNA]</scope>
</reference>
<dbReference type="Proteomes" id="UP000002173">
    <property type="component" value="Unassembled WGS sequence"/>
</dbReference>
<accession>A7AWR0</accession>
<dbReference type="InterPro" id="IPR011993">
    <property type="entry name" value="PH-like_dom_sf"/>
</dbReference>
<dbReference type="SUPFAM" id="SSF50729">
    <property type="entry name" value="PH domain-like"/>
    <property type="match status" value="1"/>
</dbReference>
<proteinExistence type="predicted"/>
<dbReference type="InterPro" id="IPR023393">
    <property type="entry name" value="START-like_dom_sf"/>
</dbReference>
<dbReference type="PANTHER" id="PTHR10658:SF11">
    <property type="entry name" value="VIBRATOR, ISOFORM B"/>
    <property type="match status" value="1"/>
</dbReference>
<evidence type="ECO:0000313" key="3">
    <source>
        <dbReference type="EMBL" id="EDO05488.1"/>
    </source>
</evidence>
<gene>
    <name evidence="3" type="ORF">BBOV_I004070</name>
</gene>
<dbReference type="SUPFAM" id="SSF55961">
    <property type="entry name" value="Bet v1-like"/>
    <property type="match status" value="1"/>
</dbReference>
<dbReference type="CDD" id="cd07815">
    <property type="entry name" value="SRPBCC_PITP"/>
    <property type="match status" value="1"/>
</dbReference>
<dbReference type="Pfam" id="PF02121">
    <property type="entry name" value="IP_trans"/>
    <property type="match status" value="1"/>
</dbReference>
<dbReference type="RefSeq" id="XP_001609056.1">
    <property type="nucleotide sequence ID" value="XM_001609006.1"/>
</dbReference>
<dbReference type="Pfam" id="PF00169">
    <property type="entry name" value="PH"/>
    <property type="match status" value="1"/>
</dbReference>
<dbReference type="PANTHER" id="PTHR10658">
    <property type="entry name" value="PHOSPHATIDYLINOSITOL TRANSFER PROTEIN"/>
    <property type="match status" value="1"/>
</dbReference>
<dbReference type="InterPro" id="IPR001849">
    <property type="entry name" value="PH_domain"/>
</dbReference>
<evidence type="ECO:0000256" key="1">
    <source>
        <dbReference type="SAM" id="MobiDB-lite"/>
    </source>
</evidence>
<dbReference type="KEGG" id="bbo:BBOV_I004070"/>
<name>A7AWR0_BABBO</name>
<feature type="domain" description="PH" evidence="2">
    <location>
        <begin position="507"/>
        <end position="604"/>
    </location>
</feature>
<dbReference type="SMART" id="SM00233">
    <property type="entry name" value="PH"/>
    <property type="match status" value="1"/>
</dbReference>
<dbReference type="eggNOG" id="KOG3668">
    <property type="taxonomic scope" value="Eukaryota"/>
</dbReference>
<feature type="compositionally biased region" description="Polar residues" evidence="1">
    <location>
        <begin position="274"/>
        <end position="283"/>
    </location>
</feature>
<dbReference type="OMA" id="YIIVCGF"/>
<dbReference type="VEuPathDB" id="PiroplasmaDB:BBOV_I004070"/>
<reference evidence="3 4" key="1">
    <citation type="journal article" date="2007" name="PLoS Pathog.">
        <title>Genome sequence of Babesia bovis and comparative analysis of apicomplexan hemoprotozoa.</title>
        <authorList>
            <person name="Brayton K.A."/>
            <person name="Lau A.O.T."/>
            <person name="Herndon D.R."/>
            <person name="Hannick L."/>
            <person name="Kappmeyer L.S."/>
            <person name="Berens S.J."/>
            <person name="Bidwell S.L."/>
            <person name="Brown W.C."/>
            <person name="Crabtree J."/>
            <person name="Fadrosh D."/>
            <person name="Feldblum T."/>
            <person name="Forberger H.A."/>
            <person name="Haas B.J."/>
            <person name="Howell J.M."/>
            <person name="Khouri H."/>
            <person name="Koo H."/>
            <person name="Mann D.J."/>
            <person name="Norimine J."/>
            <person name="Paulsen I.T."/>
            <person name="Radune D."/>
            <person name="Ren Q."/>
            <person name="Smith R.K. Jr."/>
            <person name="Suarez C.E."/>
            <person name="White O."/>
            <person name="Wortman J.R."/>
            <person name="Knowles D.P. Jr."/>
            <person name="McElwain T.F."/>
            <person name="Nene V.M."/>
        </authorList>
    </citation>
    <scope>NUCLEOTIDE SEQUENCE [LARGE SCALE GENOMIC DNA]</scope>
    <source>
        <strain evidence="3">T2Bo</strain>
    </source>
</reference>
<feature type="region of interest" description="Disordered" evidence="1">
    <location>
        <begin position="451"/>
        <end position="489"/>
    </location>
</feature>
<feature type="region of interest" description="Disordered" evidence="1">
    <location>
        <begin position="255"/>
        <end position="288"/>
    </location>
</feature>
<dbReference type="InterPro" id="IPR055261">
    <property type="entry name" value="PI_transfer_N"/>
</dbReference>
<keyword evidence="4" id="KW-1185">Reference proteome</keyword>